<dbReference type="AlphaFoldDB" id="A0A4Q0VFH2"/>
<keyword evidence="2" id="KW-1185">Reference proteome</keyword>
<organism evidence="1 2">
    <name type="scientific">Levilactobacillus suantsaii</name>
    <dbReference type="NCBI Taxonomy" id="2292255"/>
    <lineage>
        <taxon>Bacteria</taxon>
        <taxon>Bacillati</taxon>
        <taxon>Bacillota</taxon>
        <taxon>Bacilli</taxon>
        <taxon>Lactobacillales</taxon>
        <taxon>Lactobacillaceae</taxon>
        <taxon>Levilactobacillus</taxon>
    </lineage>
</organism>
<dbReference type="PANTHER" id="PTHR36832:SF1">
    <property type="entry name" value="SLR1174 PROTEIN"/>
    <property type="match status" value="1"/>
</dbReference>
<dbReference type="InterPro" id="IPR010390">
    <property type="entry name" value="ABC-2_transporter-like"/>
</dbReference>
<sequence length="137" mass="15543">MLFFAFTIGIHDLFFLILSLVLIVSVYIMFFLLVASISLCSFWLIQVWPLRPVITAAFLLLGGQSFPLQVLPYSLQWLIYNPFSLAGNQLTLLVLKRLTHKDVLLDIALSCIWSFILIITMKLTWTKGLKSYEGVGG</sequence>
<evidence type="ECO:0000313" key="2">
    <source>
        <dbReference type="Proteomes" id="UP000290602"/>
    </source>
</evidence>
<dbReference type="OrthoDB" id="2027431at2"/>
<dbReference type="EMBL" id="QXIL01000029">
    <property type="protein sequence ID" value="RXI76569.1"/>
    <property type="molecule type" value="Genomic_DNA"/>
</dbReference>
<reference evidence="1 2" key="1">
    <citation type="submission" date="2018-08" db="EMBL/GenBank/DDBJ databases">
        <title>Lactobacillus suantsai sp. nov., isolated from traditional fermented suan-tsai in Taiwan.</title>
        <authorList>
            <person name="Huang C.-H."/>
        </authorList>
    </citation>
    <scope>NUCLEOTIDE SEQUENCE [LARGE SCALE GENOMIC DNA]</scope>
    <source>
        <strain evidence="1 2">BCRC 12945</strain>
    </source>
</reference>
<comment type="caution">
    <text evidence="1">The sequence shown here is derived from an EMBL/GenBank/DDBJ whole genome shotgun (WGS) entry which is preliminary data.</text>
</comment>
<dbReference type="PANTHER" id="PTHR36832">
    <property type="entry name" value="SLR1174 PROTEIN-RELATED"/>
    <property type="match status" value="1"/>
</dbReference>
<name>A0A4Q0VFH2_9LACO</name>
<dbReference type="RefSeq" id="WP_129033257.1">
    <property type="nucleotide sequence ID" value="NZ_CP059603.1"/>
</dbReference>
<gene>
    <name evidence="1" type="ORF">DXH47_10480</name>
</gene>
<dbReference type="Pfam" id="PF06182">
    <property type="entry name" value="ABC2_membrane_6"/>
    <property type="match status" value="1"/>
</dbReference>
<proteinExistence type="predicted"/>
<evidence type="ECO:0000313" key="1">
    <source>
        <dbReference type="EMBL" id="RXI76569.1"/>
    </source>
</evidence>
<protein>
    <submittedName>
        <fullName evidence="1">Uncharacterized protein</fullName>
    </submittedName>
</protein>
<dbReference type="Proteomes" id="UP000290602">
    <property type="component" value="Unassembled WGS sequence"/>
</dbReference>
<accession>A0A4Q0VFH2</accession>